<keyword evidence="2" id="KW-1185">Reference proteome</keyword>
<protein>
    <recommendedName>
        <fullName evidence="3">DUF559 domain-containing protein</fullName>
    </recommendedName>
</protein>
<dbReference type="RefSeq" id="WP_305999881.1">
    <property type="nucleotide sequence ID" value="NZ_JASNFN010000011.1"/>
</dbReference>
<accession>A0ABT9ICE1</accession>
<reference evidence="2" key="1">
    <citation type="submission" date="2023-05" db="EMBL/GenBank/DDBJ databases">
        <title>Draft genome of Pseudofrankia sp. BMG5.37.</title>
        <authorList>
            <person name="Gtari M."/>
            <person name="Ghodhbane F."/>
            <person name="Sbissi I."/>
        </authorList>
    </citation>
    <scope>NUCLEOTIDE SEQUENCE [LARGE SCALE GENOMIC DNA]</scope>
    <source>
        <strain evidence="2">BMG 814</strain>
    </source>
</reference>
<proteinExistence type="predicted"/>
<dbReference type="EMBL" id="JASNFN010000011">
    <property type="protein sequence ID" value="MDP5183238.1"/>
    <property type="molecule type" value="Genomic_DNA"/>
</dbReference>
<sequence length="44" mass="4856">MARDRRRRNGLAAAGWTVVFVTAEDLAEPVQLIARIAAALRLVH</sequence>
<evidence type="ECO:0000313" key="2">
    <source>
        <dbReference type="Proteomes" id="UP001233673"/>
    </source>
</evidence>
<name>A0ABT9ICE1_9ACTN</name>
<comment type="caution">
    <text evidence="1">The sequence shown here is derived from an EMBL/GenBank/DDBJ whole genome shotgun (WGS) entry which is preliminary data.</text>
</comment>
<evidence type="ECO:0008006" key="3">
    <source>
        <dbReference type="Google" id="ProtNLM"/>
    </source>
</evidence>
<gene>
    <name evidence="1" type="ORF">QOZ88_11365</name>
</gene>
<organism evidence="1 2">
    <name type="scientific">Blastococcus carthaginiensis</name>
    <dbReference type="NCBI Taxonomy" id="3050034"/>
    <lineage>
        <taxon>Bacteria</taxon>
        <taxon>Bacillati</taxon>
        <taxon>Actinomycetota</taxon>
        <taxon>Actinomycetes</taxon>
        <taxon>Geodermatophilales</taxon>
        <taxon>Geodermatophilaceae</taxon>
        <taxon>Blastococcus</taxon>
    </lineage>
</organism>
<evidence type="ECO:0000313" key="1">
    <source>
        <dbReference type="EMBL" id="MDP5183238.1"/>
    </source>
</evidence>
<dbReference type="Proteomes" id="UP001233673">
    <property type="component" value="Unassembled WGS sequence"/>
</dbReference>